<gene>
    <name evidence="2" type="ORF">HNQ61_001360</name>
</gene>
<dbReference type="RefSeq" id="WP_170036130.1">
    <property type="nucleotide sequence ID" value="NZ_JABDTL010000002.1"/>
</dbReference>
<protein>
    <submittedName>
        <fullName evidence="2">Mannose/fructose/N-acetylgalactosamine-specific phosphotransferase system component IID</fullName>
    </submittedName>
</protein>
<keyword evidence="1" id="KW-1133">Transmembrane helix</keyword>
<keyword evidence="2" id="KW-0808">Transferase</keyword>
<reference evidence="2 3" key="1">
    <citation type="submission" date="2020-08" db="EMBL/GenBank/DDBJ databases">
        <title>Genomic Encyclopedia of Type Strains, Phase IV (KMG-IV): sequencing the most valuable type-strain genomes for metagenomic binning, comparative biology and taxonomic classification.</title>
        <authorList>
            <person name="Goeker M."/>
        </authorList>
    </citation>
    <scope>NUCLEOTIDE SEQUENCE [LARGE SCALE GENOMIC DNA]</scope>
    <source>
        <strain evidence="2 3">DSM 29007</strain>
    </source>
</reference>
<dbReference type="EMBL" id="JACHIA010000003">
    <property type="protein sequence ID" value="MBB6069743.1"/>
    <property type="molecule type" value="Genomic_DNA"/>
</dbReference>
<feature type="transmembrane region" description="Helical" evidence="1">
    <location>
        <begin position="182"/>
        <end position="200"/>
    </location>
</feature>
<keyword evidence="3" id="KW-1185">Reference proteome</keyword>
<dbReference type="Proteomes" id="UP000582837">
    <property type="component" value="Unassembled WGS sequence"/>
</dbReference>
<keyword evidence="1" id="KW-0812">Transmembrane</keyword>
<accession>A0A841GW36</accession>
<comment type="caution">
    <text evidence="2">The sequence shown here is derived from an EMBL/GenBank/DDBJ whole genome shotgun (WGS) entry which is preliminary data.</text>
</comment>
<dbReference type="InterPro" id="IPR004704">
    <property type="entry name" value="PTS_IID_man"/>
</dbReference>
<proteinExistence type="predicted"/>
<dbReference type="Pfam" id="PF03613">
    <property type="entry name" value="EIID-AGA"/>
    <property type="match status" value="1"/>
</dbReference>
<dbReference type="AlphaFoldDB" id="A0A841GW36"/>
<dbReference type="PROSITE" id="PS51108">
    <property type="entry name" value="PTS_EIID"/>
    <property type="match status" value="1"/>
</dbReference>
<organism evidence="2 3">
    <name type="scientific">Longimicrobium terrae</name>
    <dbReference type="NCBI Taxonomy" id="1639882"/>
    <lineage>
        <taxon>Bacteria</taxon>
        <taxon>Pseudomonadati</taxon>
        <taxon>Gemmatimonadota</taxon>
        <taxon>Longimicrobiia</taxon>
        <taxon>Longimicrobiales</taxon>
        <taxon>Longimicrobiaceae</taxon>
        <taxon>Longimicrobium</taxon>
    </lineage>
</organism>
<evidence type="ECO:0000256" key="1">
    <source>
        <dbReference type="SAM" id="Phobius"/>
    </source>
</evidence>
<feature type="transmembrane region" description="Helical" evidence="1">
    <location>
        <begin position="230"/>
        <end position="247"/>
    </location>
</feature>
<dbReference type="GO" id="GO:0016020">
    <property type="term" value="C:membrane"/>
    <property type="evidence" value="ECO:0007669"/>
    <property type="project" value="InterPro"/>
</dbReference>
<keyword evidence="1" id="KW-0472">Membrane</keyword>
<name>A0A841GW36_9BACT</name>
<evidence type="ECO:0000313" key="2">
    <source>
        <dbReference type="EMBL" id="MBB6069743.1"/>
    </source>
</evidence>
<evidence type="ECO:0000313" key="3">
    <source>
        <dbReference type="Proteomes" id="UP000582837"/>
    </source>
</evidence>
<sequence length="249" mass="26347">MAEVNGLPRGVRRAMLLRSFAVQGSWNYRTLIGTGMAFVLAPALRHLYGADTARLREATARHAELFNAHPYLATLAAGAIARLEADGAPPELIGRFKAAVRGSLGSLGDRLVWLVWRPTTALLMVALLLAGLPWWLAVLAFVASYNALHLWMRVWGLRTGLSEGLQVARALREAPFERMGERASDVGAVLAGFAAVLAVGSGGRGGWDYMALGVIALVAGVMLGPRVRMVAGIGLTALLIAGVVLASNS</sequence>
<feature type="transmembrane region" description="Helical" evidence="1">
    <location>
        <begin position="121"/>
        <end position="148"/>
    </location>
</feature>
<dbReference type="GO" id="GO:0009401">
    <property type="term" value="P:phosphoenolpyruvate-dependent sugar phosphotransferase system"/>
    <property type="evidence" value="ECO:0007669"/>
    <property type="project" value="InterPro"/>
</dbReference>
<dbReference type="GO" id="GO:0016740">
    <property type="term" value="F:transferase activity"/>
    <property type="evidence" value="ECO:0007669"/>
    <property type="project" value="UniProtKB-KW"/>
</dbReference>